<evidence type="ECO:0000259" key="13">
    <source>
        <dbReference type="Pfam" id="PF02223"/>
    </source>
</evidence>
<dbReference type="SUPFAM" id="SSF52540">
    <property type="entry name" value="P-loop containing nucleoside triphosphate hydrolases"/>
    <property type="match status" value="1"/>
</dbReference>
<evidence type="ECO:0000256" key="11">
    <source>
        <dbReference type="ARBA" id="ARBA00057735"/>
    </source>
</evidence>
<keyword evidence="5 12" id="KW-0545">Nucleotide biosynthesis</keyword>
<dbReference type="FunFam" id="3.40.50.300:FF:000225">
    <property type="entry name" value="Thymidylate kinase"/>
    <property type="match status" value="1"/>
</dbReference>
<sequence>MFFSFDGIDGVGKTTQIEQFCDWVRGIEGEGTDREVVFCRDPGTTALGEQLREILLNSDEQTAISARSEMLVYMAARAQLVEEIIKPALKDGKTVVSDRFLLANIVYQGYAGGLEVEAVRTVGQVATAGISPDCTFLLDMDPAAALERMGTELDRVESRGDAYRKELRKGFLSEAQSMGDSVHVIDASRDIETIQQEIRAIAKQLL</sequence>
<dbReference type="Pfam" id="PF02223">
    <property type="entry name" value="Thymidylate_kin"/>
    <property type="match status" value="1"/>
</dbReference>
<dbReference type="AlphaFoldDB" id="A0A517MRC5"/>
<dbReference type="InterPro" id="IPR027417">
    <property type="entry name" value="P-loop_NTPase"/>
</dbReference>
<dbReference type="KEGG" id="amob:HG15A2_06930"/>
<name>A0A517MRC5_9BACT</name>
<dbReference type="Gene3D" id="3.40.50.300">
    <property type="entry name" value="P-loop containing nucleotide triphosphate hydrolases"/>
    <property type="match status" value="1"/>
</dbReference>
<dbReference type="EC" id="2.7.4.9" evidence="2 12"/>
<dbReference type="GO" id="GO:0006233">
    <property type="term" value="P:dTDP biosynthetic process"/>
    <property type="evidence" value="ECO:0007669"/>
    <property type="project" value="InterPro"/>
</dbReference>
<evidence type="ECO:0000256" key="1">
    <source>
        <dbReference type="ARBA" id="ARBA00009776"/>
    </source>
</evidence>
<dbReference type="RefSeq" id="WP_145057805.1">
    <property type="nucleotide sequence ID" value="NZ_CP036263.1"/>
</dbReference>
<comment type="similarity">
    <text evidence="1 12">Belongs to the thymidylate kinase family.</text>
</comment>
<comment type="function">
    <text evidence="11 12">Phosphorylation of dTMP to form dTDP in both de novo and salvage pathways of dTTP synthesis.</text>
</comment>
<evidence type="ECO:0000256" key="6">
    <source>
        <dbReference type="ARBA" id="ARBA00022741"/>
    </source>
</evidence>
<comment type="catalytic activity">
    <reaction evidence="10 12">
        <text>dTMP + ATP = dTDP + ADP</text>
        <dbReference type="Rhea" id="RHEA:13517"/>
        <dbReference type="ChEBI" id="CHEBI:30616"/>
        <dbReference type="ChEBI" id="CHEBI:58369"/>
        <dbReference type="ChEBI" id="CHEBI:63528"/>
        <dbReference type="ChEBI" id="CHEBI:456216"/>
        <dbReference type="EC" id="2.7.4.9"/>
    </reaction>
</comment>
<evidence type="ECO:0000256" key="9">
    <source>
        <dbReference type="ARBA" id="ARBA00029962"/>
    </source>
</evidence>
<proteinExistence type="inferred from homology"/>
<keyword evidence="6 12" id="KW-0547">Nucleotide-binding</keyword>
<dbReference type="HAMAP" id="MF_00165">
    <property type="entry name" value="Thymidylate_kinase"/>
    <property type="match status" value="1"/>
</dbReference>
<dbReference type="PANTHER" id="PTHR10344">
    <property type="entry name" value="THYMIDYLATE KINASE"/>
    <property type="match status" value="1"/>
</dbReference>
<evidence type="ECO:0000256" key="2">
    <source>
        <dbReference type="ARBA" id="ARBA00012980"/>
    </source>
</evidence>
<keyword evidence="4 12" id="KW-0808">Transferase</keyword>
<accession>A0A517MRC5</accession>
<keyword evidence="15" id="KW-1185">Reference proteome</keyword>
<dbReference type="GO" id="GO:0005524">
    <property type="term" value="F:ATP binding"/>
    <property type="evidence" value="ECO:0007669"/>
    <property type="project" value="UniProtKB-UniRule"/>
</dbReference>
<keyword evidence="8 12" id="KW-0067">ATP-binding</keyword>
<gene>
    <name evidence="12 14" type="primary">tmk</name>
    <name evidence="14" type="ORF">HG15A2_06930</name>
</gene>
<dbReference type="GO" id="GO:0004798">
    <property type="term" value="F:dTMP kinase activity"/>
    <property type="evidence" value="ECO:0007669"/>
    <property type="project" value="UniProtKB-UniRule"/>
</dbReference>
<dbReference type="OrthoDB" id="9774907at2"/>
<dbReference type="GO" id="GO:0006227">
    <property type="term" value="P:dUDP biosynthetic process"/>
    <property type="evidence" value="ECO:0007669"/>
    <property type="project" value="TreeGrafter"/>
</dbReference>
<evidence type="ECO:0000256" key="12">
    <source>
        <dbReference type="HAMAP-Rule" id="MF_00165"/>
    </source>
</evidence>
<feature type="domain" description="Thymidylate kinase-like" evidence="13">
    <location>
        <begin position="5"/>
        <end position="198"/>
    </location>
</feature>
<dbReference type="GO" id="GO:0006235">
    <property type="term" value="P:dTTP biosynthetic process"/>
    <property type="evidence" value="ECO:0007669"/>
    <property type="project" value="UniProtKB-UniRule"/>
</dbReference>
<evidence type="ECO:0000256" key="3">
    <source>
        <dbReference type="ARBA" id="ARBA00017144"/>
    </source>
</evidence>
<evidence type="ECO:0000256" key="8">
    <source>
        <dbReference type="ARBA" id="ARBA00022840"/>
    </source>
</evidence>
<feature type="binding site" evidence="12">
    <location>
        <begin position="7"/>
        <end position="14"/>
    </location>
    <ligand>
        <name>ATP</name>
        <dbReference type="ChEBI" id="CHEBI:30616"/>
    </ligand>
</feature>
<keyword evidence="7 12" id="KW-0418">Kinase</keyword>
<dbReference type="EMBL" id="CP036263">
    <property type="protein sequence ID" value="QDS97432.1"/>
    <property type="molecule type" value="Genomic_DNA"/>
</dbReference>
<evidence type="ECO:0000256" key="4">
    <source>
        <dbReference type="ARBA" id="ARBA00022679"/>
    </source>
</evidence>
<evidence type="ECO:0000256" key="10">
    <source>
        <dbReference type="ARBA" id="ARBA00048743"/>
    </source>
</evidence>
<dbReference type="CDD" id="cd01672">
    <property type="entry name" value="TMPK"/>
    <property type="match status" value="1"/>
</dbReference>
<dbReference type="PANTHER" id="PTHR10344:SF4">
    <property type="entry name" value="UMP-CMP KINASE 2, MITOCHONDRIAL"/>
    <property type="match status" value="1"/>
</dbReference>
<dbReference type="InterPro" id="IPR018094">
    <property type="entry name" value="Thymidylate_kinase"/>
</dbReference>
<evidence type="ECO:0000313" key="14">
    <source>
        <dbReference type="EMBL" id="QDS97432.1"/>
    </source>
</evidence>
<evidence type="ECO:0000256" key="7">
    <source>
        <dbReference type="ARBA" id="ARBA00022777"/>
    </source>
</evidence>
<evidence type="ECO:0000256" key="5">
    <source>
        <dbReference type="ARBA" id="ARBA00022727"/>
    </source>
</evidence>
<protein>
    <recommendedName>
        <fullName evidence="3 12">Thymidylate kinase</fullName>
        <ecNumber evidence="2 12">2.7.4.9</ecNumber>
    </recommendedName>
    <alternativeName>
        <fullName evidence="9 12">dTMP kinase</fullName>
    </alternativeName>
</protein>
<dbReference type="InterPro" id="IPR039430">
    <property type="entry name" value="Thymidylate_kin-like_dom"/>
</dbReference>
<reference evidence="14 15" key="1">
    <citation type="submission" date="2019-02" db="EMBL/GenBank/DDBJ databases">
        <title>Deep-cultivation of Planctomycetes and their phenomic and genomic characterization uncovers novel biology.</title>
        <authorList>
            <person name="Wiegand S."/>
            <person name="Jogler M."/>
            <person name="Boedeker C."/>
            <person name="Pinto D."/>
            <person name="Vollmers J."/>
            <person name="Rivas-Marin E."/>
            <person name="Kohn T."/>
            <person name="Peeters S.H."/>
            <person name="Heuer A."/>
            <person name="Rast P."/>
            <person name="Oberbeckmann S."/>
            <person name="Bunk B."/>
            <person name="Jeske O."/>
            <person name="Meyerdierks A."/>
            <person name="Storesund J.E."/>
            <person name="Kallscheuer N."/>
            <person name="Luecker S."/>
            <person name="Lage O.M."/>
            <person name="Pohl T."/>
            <person name="Merkel B.J."/>
            <person name="Hornburger P."/>
            <person name="Mueller R.-W."/>
            <person name="Bruemmer F."/>
            <person name="Labrenz M."/>
            <person name="Spormann A.M."/>
            <person name="Op den Camp H."/>
            <person name="Overmann J."/>
            <person name="Amann R."/>
            <person name="Jetten M.S.M."/>
            <person name="Mascher T."/>
            <person name="Medema M.H."/>
            <person name="Devos D.P."/>
            <person name="Kaster A.-K."/>
            <person name="Ovreas L."/>
            <person name="Rohde M."/>
            <person name="Galperin M.Y."/>
            <person name="Jogler C."/>
        </authorList>
    </citation>
    <scope>NUCLEOTIDE SEQUENCE [LARGE SCALE GENOMIC DNA]</scope>
    <source>
        <strain evidence="14 15">HG15A2</strain>
    </source>
</reference>
<evidence type="ECO:0000313" key="15">
    <source>
        <dbReference type="Proteomes" id="UP000319852"/>
    </source>
</evidence>
<dbReference type="GO" id="GO:0005829">
    <property type="term" value="C:cytosol"/>
    <property type="evidence" value="ECO:0007669"/>
    <property type="project" value="TreeGrafter"/>
</dbReference>
<dbReference type="Proteomes" id="UP000319852">
    <property type="component" value="Chromosome"/>
</dbReference>
<organism evidence="14 15">
    <name type="scientific">Adhaeretor mobilis</name>
    <dbReference type="NCBI Taxonomy" id="1930276"/>
    <lineage>
        <taxon>Bacteria</taxon>
        <taxon>Pseudomonadati</taxon>
        <taxon>Planctomycetota</taxon>
        <taxon>Planctomycetia</taxon>
        <taxon>Pirellulales</taxon>
        <taxon>Lacipirellulaceae</taxon>
        <taxon>Adhaeretor</taxon>
    </lineage>
</organism>
<dbReference type="NCBIfam" id="TIGR00041">
    <property type="entry name" value="DTMP_kinase"/>
    <property type="match status" value="1"/>
</dbReference>